<dbReference type="EMBL" id="QYUK01000011">
    <property type="protein sequence ID" value="RJF89283.1"/>
    <property type="molecule type" value="Genomic_DNA"/>
</dbReference>
<dbReference type="InterPro" id="IPR010727">
    <property type="entry name" value="DUF1302"/>
</dbReference>
<organism evidence="2 3">
    <name type="scientific">Oleomonas cavernae</name>
    <dbReference type="NCBI Taxonomy" id="2320859"/>
    <lineage>
        <taxon>Bacteria</taxon>
        <taxon>Pseudomonadati</taxon>
        <taxon>Pseudomonadota</taxon>
        <taxon>Alphaproteobacteria</taxon>
        <taxon>Acetobacterales</taxon>
        <taxon>Acetobacteraceae</taxon>
        <taxon>Oleomonas</taxon>
    </lineage>
</organism>
<sequence length="424" mass="44799">MGRIAALLLAGPEQYGIPILLHEVSQPPAVRLFPIARAFCRRYRTGKFPPGIAGPAGLRLGAAGPGRPATGDADTGGPGPFLGVDGQPINRPPQSGVDPGDLQPHQPPVGTLPRSVVLENLDNSDFYGYYPDDIQMLGMAFNTTENYTGIAINGEVSYKHNVPIIISAPIFLAMALNWAGGVPLDQGTAGAKLPIGPLMLNNFGLAPYLDAPGGYTFDDQFIPGRELRADKRHDVWQAALRFTKIFGGTNIVTSLTGANSVTALIEFGGIHVDLDDNMPYASFGQNGFSGFMSRPINLAGISLSPPIDPTVLGPPFGATGRLPTKWSGGVQGLFILDYPDLIDGVRLTPTFAFSTGLFGITPAPLPGFTKGMTSILVGLRADFSQQFSITASYFKSFGAGGGPSGSRNPFIDRDFIGLAAIYQF</sequence>
<protein>
    <submittedName>
        <fullName evidence="2">DUF1302 family protein</fullName>
    </submittedName>
</protein>
<dbReference type="AlphaFoldDB" id="A0A418WGX0"/>
<dbReference type="Proteomes" id="UP000284605">
    <property type="component" value="Unassembled WGS sequence"/>
</dbReference>
<accession>A0A418WGX0</accession>
<comment type="caution">
    <text evidence="2">The sequence shown here is derived from an EMBL/GenBank/DDBJ whole genome shotgun (WGS) entry which is preliminary data.</text>
</comment>
<evidence type="ECO:0000313" key="3">
    <source>
        <dbReference type="Proteomes" id="UP000284605"/>
    </source>
</evidence>
<gene>
    <name evidence="2" type="ORF">D3874_21820</name>
</gene>
<proteinExistence type="predicted"/>
<feature type="compositionally biased region" description="Low complexity" evidence="1">
    <location>
        <begin position="59"/>
        <end position="69"/>
    </location>
</feature>
<name>A0A418WGX0_9PROT</name>
<evidence type="ECO:0000256" key="1">
    <source>
        <dbReference type="SAM" id="MobiDB-lite"/>
    </source>
</evidence>
<feature type="region of interest" description="Disordered" evidence="1">
    <location>
        <begin position="59"/>
        <end position="114"/>
    </location>
</feature>
<keyword evidence="3" id="KW-1185">Reference proteome</keyword>
<dbReference type="Pfam" id="PF06980">
    <property type="entry name" value="DUF1302"/>
    <property type="match status" value="1"/>
</dbReference>
<evidence type="ECO:0000313" key="2">
    <source>
        <dbReference type="EMBL" id="RJF89283.1"/>
    </source>
</evidence>
<reference evidence="2 3" key="1">
    <citation type="submission" date="2018-09" db="EMBL/GenBank/DDBJ databases">
        <authorList>
            <person name="Zhu H."/>
        </authorList>
    </citation>
    <scope>NUCLEOTIDE SEQUENCE [LARGE SCALE GENOMIC DNA]</scope>
    <source>
        <strain evidence="2 3">K1W22B-8</strain>
    </source>
</reference>